<evidence type="ECO:0000313" key="2">
    <source>
        <dbReference type="EMBL" id="SBS30725.1"/>
    </source>
</evidence>
<name>A0A1A8TF25_9GAMM</name>
<evidence type="ECO:0000256" key="1">
    <source>
        <dbReference type="SAM" id="Phobius"/>
    </source>
</evidence>
<reference evidence="2 3" key="1">
    <citation type="submission" date="2016-06" db="EMBL/GenBank/DDBJ databases">
        <authorList>
            <person name="Kjaerup R.B."/>
            <person name="Dalgaard T.S."/>
            <person name="Juul-Madsen H.R."/>
        </authorList>
    </citation>
    <scope>NUCLEOTIDE SEQUENCE [LARGE SCALE GENOMIC DNA]</scope>
    <source>
        <strain evidence="2 3">CECT 8886</strain>
    </source>
</reference>
<keyword evidence="1" id="KW-0812">Transmembrane</keyword>
<organism evidence="2 3">
    <name type="scientific">Marinomonas spartinae</name>
    <dbReference type="NCBI Taxonomy" id="1792290"/>
    <lineage>
        <taxon>Bacteria</taxon>
        <taxon>Pseudomonadati</taxon>
        <taxon>Pseudomonadota</taxon>
        <taxon>Gammaproteobacteria</taxon>
        <taxon>Oceanospirillales</taxon>
        <taxon>Oceanospirillaceae</taxon>
        <taxon>Marinomonas</taxon>
    </lineage>
</organism>
<keyword evidence="3" id="KW-1185">Reference proteome</keyword>
<proteinExistence type="predicted"/>
<dbReference type="AlphaFoldDB" id="A0A1A8TF25"/>
<keyword evidence="1" id="KW-0472">Membrane</keyword>
<accession>A0A1A8TF25</accession>
<keyword evidence="1" id="KW-1133">Transmembrane helix</keyword>
<sequence>MNLAVMALGAFAIIFVFFALIIALFLFKKHREKK</sequence>
<gene>
    <name evidence="2" type="ORF">MSP8886_01905</name>
</gene>
<dbReference type="Proteomes" id="UP000092544">
    <property type="component" value="Unassembled WGS sequence"/>
</dbReference>
<dbReference type="EMBL" id="FLOB01000003">
    <property type="protein sequence ID" value="SBS30725.1"/>
    <property type="molecule type" value="Genomic_DNA"/>
</dbReference>
<feature type="transmembrane region" description="Helical" evidence="1">
    <location>
        <begin position="6"/>
        <end position="27"/>
    </location>
</feature>
<dbReference type="STRING" id="1792290.MSP8886_01905"/>
<protein>
    <submittedName>
        <fullName evidence="2">Uncharacterized protein</fullName>
    </submittedName>
</protein>
<evidence type="ECO:0000313" key="3">
    <source>
        <dbReference type="Proteomes" id="UP000092544"/>
    </source>
</evidence>